<dbReference type="AlphaFoldDB" id="A0A1C3VJ15"/>
<keyword evidence="1" id="KW-1133">Transmembrane helix</keyword>
<feature type="transmembrane region" description="Helical" evidence="1">
    <location>
        <begin position="1014"/>
        <end position="1039"/>
    </location>
</feature>
<feature type="transmembrane region" description="Helical" evidence="1">
    <location>
        <begin position="911"/>
        <end position="931"/>
    </location>
</feature>
<keyword evidence="1" id="KW-0472">Membrane</keyword>
<proteinExistence type="predicted"/>
<dbReference type="PRINTS" id="PR00702">
    <property type="entry name" value="ACRIFLAVINRP"/>
</dbReference>
<feature type="transmembrane region" description="Helical" evidence="1">
    <location>
        <begin position="526"/>
        <end position="548"/>
    </location>
</feature>
<dbReference type="InterPro" id="IPR001036">
    <property type="entry name" value="Acrflvin-R"/>
</dbReference>
<dbReference type="Gene3D" id="3.30.70.1440">
    <property type="entry name" value="Multidrug efflux transporter AcrB pore domain"/>
    <property type="match status" value="1"/>
</dbReference>
<dbReference type="Gene3D" id="3.30.70.1320">
    <property type="entry name" value="Multidrug efflux transporter AcrB pore domain like"/>
    <property type="match status" value="1"/>
</dbReference>
<evidence type="ECO:0000256" key="1">
    <source>
        <dbReference type="SAM" id="Phobius"/>
    </source>
</evidence>
<dbReference type="PANTHER" id="PTHR32063">
    <property type="match status" value="1"/>
</dbReference>
<dbReference type="STRING" id="410764.GA0061103_3827"/>
<feature type="transmembrane region" description="Helical" evidence="1">
    <location>
        <begin position="983"/>
        <end position="1002"/>
    </location>
</feature>
<dbReference type="EMBL" id="FMAG01000003">
    <property type="protein sequence ID" value="SCB27484.1"/>
    <property type="molecule type" value="Genomic_DNA"/>
</dbReference>
<dbReference type="Gene3D" id="3.30.70.1430">
    <property type="entry name" value="Multidrug efflux transporter AcrB pore domain"/>
    <property type="match status" value="2"/>
</dbReference>
<dbReference type="RefSeq" id="WP_092712050.1">
    <property type="nucleotide sequence ID" value="NZ_FMAG01000003.1"/>
</dbReference>
<name>A0A1C3VJ15_9HYPH</name>
<dbReference type="SUPFAM" id="SSF82714">
    <property type="entry name" value="Multidrug efflux transporter AcrB TolC docking domain, DN and DC subdomains"/>
    <property type="match status" value="2"/>
</dbReference>
<organism evidence="2 3">
    <name type="scientific">Rhizobium multihospitium</name>
    <dbReference type="NCBI Taxonomy" id="410764"/>
    <lineage>
        <taxon>Bacteria</taxon>
        <taxon>Pseudomonadati</taxon>
        <taxon>Pseudomonadota</taxon>
        <taxon>Alphaproteobacteria</taxon>
        <taxon>Hyphomicrobiales</taxon>
        <taxon>Rhizobiaceae</taxon>
        <taxon>Rhizobium/Agrobacterium group</taxon>
        <taxon>Rhizobium</taxon>
    </lineage>
</organism>
<dbReference type="SUPFAM" id="SSF82693">
    <property type="entry name" value="Multidrug efflux transporter AcrB pore domain, PN1, PN2, PC1 and PC2 subdomains"/>
    <property type="match status" value="3"/>
</dbReference>
<dbReference type="Gene3D" id="3.30.2090.10">
    <property type="entry name" value="Multidrug efflux transporter AcrB TolC docking domain, DN and DC subdomains"/>
    <property type="match status" value="2"/>
</dbReference>
<feature type="transmembrane region" description="Helical" evidence="1">
    <location>
        <begin position="937"/>
        <end position="962"/>
    </location>
</feature>
<keyword evidence="1" id="KW-0812">Transmembrane</keyword>
<dbReference type="Pfam" id="PF00873">
    <property type="entry name" value="ACR_tran"/>
    <property type="match status" value="1"/>
</dbReference>
<dbReference type="Proteomes" id="UP000199101">
    <property type="component" value="Unassembled WGS sequence"/>
</dbReference>
<dbReference type="GO" id="GO:0042910">
    <property type="term" value="F:xenobiotic transmembrane transporter activity"/>
    <property type="evidence" value="ECO:0007669"/>
    <property type="project" value="TreeGrafter"/>
</dbReference>
<feature type="transmembrane region" description="Helical" evidence="1">
    <location>
        <begin position="429"/>
        <end position="451"/>
    </location>
</feature>
<dbReference type="PANTHER" id="PTHR32063:SF77">
    <property type="entry name" value="ACR FAMILY TRANSPORT PROTEIN"/>
    <property type="match status" value="1"/>
</dbReference>
<feature type="transmembrane region" description="Helical" evidence="1">
    <location>
        <begin position="332"/>
        <end position="351"/>
    </location>
</feature>
<feature type="transmembrane region" description="Helical" evidence="1">
    <location>
        <begin position="387"/>
        <end position="409"/>
    </location>
</feature>
<gene>
    <name evidence="2" type="ORF">GA0061103_3827</name>
</gene>
<feature type="transmembrane region" description="Helical" evidence="1">
    <location>
        <begin position="885"/>
        <end position="904"/>
    </location>
</feature>
<feature type="transmembrane region" description="Helical" evidence="1">
    <location>
        <begin position="457"/>
        <end position="479"/>
    </location>
</feature>
<accession>A0A1C3VJ15</accession>
<protein>
    <submittedName>
        <fullName evidence="2">Multidrug efflux pump subunit AcrB</fullName>
    </submittedName>
</protein>
<dbReference type="SUPFAM" id="SSF82866">
    <property type="entry name" value="Multidrug efflux transporter AcrB transmembrane domain"/>
    <property type="match status" value="2"/>
</dbReference>
<evidence type="ECO:0000313" key="3">
    <source>
        <dbReference type="Proteomes" id="UP000199101"/>
    </source>
</evidence>
<dbReference type="Gene3D" id="1.20.1640.10">
    <property type="entry name" value="Multidrug efflux transporter AcrB transmembrane domain"/>
    <property type="match status" value="2"/>
</dbReference>
<sequence>MNFSAWSIRNPVAPLLGFFLLMVVGAHAFFNLPITRFPNIDVPIVNVTVTQSGASPAELEMQVTKEIEDAVASINGIDEIQSTITDGQSQTVVVFRLEVPTEQAVQDTKDAIDRIRGNLPSTIDEPIVSKVDVVGQAIQSFAVSSPNMTLEELSWYVDDTVKRALQGKPGIGRVDRYGGADREVRIELDPNKLNAYGITALSVSQQLRSTNIDLGSGRGQVAGSEQAIRVLGDARNVAQLADTTIALTNGRFVKLSDLGAIKDTYQEPKSFSRFNSAPVVTFGVFRAKGASEVTVAQLVSDTLDKVRAENPNVSIEKIDDAVYYTYGNYESAMHTLIEGAILAVIVVFLFLRNWRATLISAVALPLSAIPTFWVMNQIGFSLNLVSFLALTLATGILVDDAIVEIENIARHIKMGKTPYRAAIDAADEIGLAVIATTFTIIAVFVPVSFMPGIPGQYFIQFGLTVAFSVFFSLLVARLITPMMAAYLMRAEDGVDDHHDNDGRFMRGYSWLVRVTTKKWYTRYPTLLAAFAFSVASVFALIMFVPGSFIPPEDSSRIVLSAELPPNARLDDTEQATNEIYRRVKGIDGVESVFVLGGASPKGDLELRRATVTLTLGKLDQSLTKKLVNDLLGSTPVIGPYLPKVAVHGRVRPQWEIEKEVFAKLSSIPDVRITKLNDRGDRDLTYNFLSRSEKDLNQAVGILEAKLRADPALANVSADGALPRPELQILPRKDEAARLGITPQMISDTIRVATIGDIDASLAKISLDDRQIPIRVQASLGMRRDLAAIRALRIKTSMGTTGQASTGTTVPLSSVADIDYSEGLSSIKRNNRFRVVAIGADLPQGVALDTASEHFLNIVNNAKIPATVHLAESGDTKVQKEMEQSFGNAMLLGLMLVLTVLILLFKDVIQPFTILLSLPLAIGGVALALIMTGNALSMPVMIGILMLMGIVTKNAILLVDFAIEMMHQGMPRLEAVVEAGRKRARPIIMTSIAMSAGMLPSALGVGEGGSFRAPMAIAVIGGIIVSTVLSLVVVPSFFLIMDDLSRLLGYLFGRLVGRKDADDEVVTKEGLAVAVNENRQSLTNLEERLEAIENKDGRSRSVGTNVLKLPPFAAE</sequence>
<dbReference type="OrthoDB" id="9806532at2"/>
<reference evidence="3" key="1">
    <citation type="submission" date="2016-08" db="EMBL/GenBank/DDBJ databases">
        <authorList>
            <person name="Varghese N."/>
            <person name="Submissions Spin"/>
        </authorList>
    </citation>
    <scope>NUCLEOTIDE SEQUENCE [LARGE SCALE GENOMIC DNA]</scope>
    <source>
        <strain evidence="3">HAMBI 2975</strain>
    </source>
</reference>
<dbReference type="GO" id="GO:0005886">
    <property type="term" value="C:plasma membrane"/>
    <property type="evidence" value="ECO:0007669"/>
    <property type="project" value="TreeGrafter"/>
</dbReference>
<keyword evidence="3" id="KW-1185">Reference proteome</keyword>
<evidence type="ECO:0000313" key="2">
    <source>
        <dbReference type="EMBL" id="SCB27484.1"/>
    </source>
</evidence>
<dbReference type="InterPro" id="IPR027463">
    <property type="entry name" value="AcrB_DN_DC_subdom"/>
</dbReference>
<feature type="transmembrane region" description="Helical" evidence="1">
    <location>
        <begin position="358"/>
        <end position="375"/>
    </location>
</feature>